<dbReference type="Pfam" id="PF06202">
    <property type="entry name" value="GDE_C"/>
    <property type="match status" value="1"/>
</dbReference>
<dbReference type="EMBL" id="BSSV01000001">
    <property type="protein sequence ID" value="GLX84153.1"/>
    <property type="molecule type" value="Genomic_DNA"/>
</dbReference>
<keyword evidence="1" id="KW-0732">Signal</keyword>
<dbReference type="InterPro" id="IPR032790">
    <property type="entry name" value="GDE_C"/>
</dbReference>
<dbReference type="PANTHER" id="PTHR10569:SF2">
    <property type="entry name" value="GLYCOGEN DEBRANCHING ENZYME"/>
    <property type="match status" value="1"/>
</dbReference>
<feature type="domain" description="Glycogen debranching enzyme C-terminal" evidence="2">
    <location>
        <begin position="270"/>
        <end position="626"/>
    </location>
</feature>
<dbReference type="RefSeq" id="WP_284295696.1">
    <property type="nucleotide sequence ID" value="NZ_BSSV01000001.1"/>
</dbReference>
<dbReference type="InterPro" id="IPR008928">
    <property type="entry name" value="6-hairpin_glycosidase_sf"/>
</dbReference>
<evidence type="ECO:0000313" key="4">
    <source>
        <dbReference type="Proteomes" id="UP001157134"/>
    </source>
</evidence>
<proteinExistence type="predicted"/>
<dbReference type="PROSITE" id="PS51257">
    <property type="entry name" value="PROKAR_LIPOPROTEIN"/>
    <property type="match status" value="1"/>
</dbReference>
<evidence type="ECO:0000256" key="1">
    <source>
        <dbReference type="SAM" id="SignalP"/>
    </source>
</evidence>
<organism evidence="3 4">
    <name type="scientific">Thalassotalea loyana</name>
    <dbReference type="NCBI Taxonomy" id="280483"/>
    <lineage>
        <taxon>Bacteria</taxon>
        <taxon>Pseudomonadati</taxon>
        <taxon>Pseudomonadota</taxon>
        <taxon>Gammaproteobacteria</taxon>
        <taxon>Alteromonadales</taxon>
        <taxon>Colwelliaceae</taxon>
        <taxon>Thalassotalea</taxon>
    </lineage>
</organism>
<dbReference type="Gene3D" id="1.50.10.10">
    <property type="match status" value="1"/>
</dbReference>
<keyword evidence="4" id="KW-1185">Reference proteome</keyword>
<gene>
    <name evidence="3" type="ORF">tloyanaT_04050</name>
</gene>
<dbReference type="PANTHER" id="PTHR10569">
    <property type="entry name" value="GLYCOGEN DEBRANCHING ENZYME"/>
    <property type="match status" value="1"/>
</dbReference>
<evidence type="ECO:0000259" key="2">
    <source>
        <dbReference type="Pfam" id="PF06202"/>
    </source>
</evidence>
<comment type="caution">
    <text evidence="3">The sequence shown here is derived from an EMBL/GenBank/DDBJ whole genome shotgun (WGS) entry which is preliminary data.</text>
</comment>
<protein>
    <recommendedName>
        <fullName evidence="2">Glycogen debranching enzyme C-terminal domain-containing protein</fullName>
    </recommendedName>
</protein>
<accession>A0ABQ6H7P1</accession>
<feature type="signal peptide" evidence="1">
    <location>
        <begin position="1"/>
        <end position="23"/>
    </location>
</feature>
<name>A0ABQ6H7P1_9GAMM</name>
<reference evidence="3 4" key="1">
    <citation type="submission" date="2023-03" db="EMBL/GenBank/DDBJ databases">
        <title>Thalassotalea loyana LMG 22536T draft genome sequence.</title>
        <authorList>
            <person name="Sawabe T."/>
        </authorList>
    </citation>
    <scope>NUCLEOTIDE SEQUENCE [LARGE SCALE GENOMIC DNA]</scope>
    <source>
        <strain evidence="3 4">LMG 22536</strain>
    </source>
</reference>
<dbReference type="InterPro" id="IPR012341">
    <property type="entry name" value="6hp_glycosidase-like_sf"/>
</dbReference>
<dbReference type="InterPro" id="IPR010401">
    <property type="entry name" value="AGL/Gdb1"/>
</dbReference>
<dbReference type="SUPFAM" id="SSF48208">
    <property type="entry name" value="Six-hairpin glycosidases"/>
    <property type="match status" value="1"/>
</dbReference>
<sequence length="780" mass="88973">MTLRLVSGVLLAMALMSCGSENSEEQSITPQQSVKTIIDINHMAVDVSRIENRPVSFTNKRSAYYYTQTHANNHPEHTWFAGFNVGQKRLFAGYQLFVDGKALDNQSAQVTVFPHKLIRRHQGVVEKLQLFDEQDIVRIELTGDARNVGITLTGDQVQTLSTTEHFVIYQSKEDLDKVIAIAPLNETTLDVQQGQLTTSTAAGGFYILVANSQVELESLLSQVRAHDNDWLAQRKQRMENLLIENTQLTSPTTELVQAMRWITLNMDQLMTKQRGHGIYAGLPWFNEYWGRDNFIALPGASLVTGQFEWARNIITSFAEFQDSDPNSPFFGRVPNIVKVGEVDYHTTDGTPRFIIQMQEYVKYSGDKSLISEMYPVVKNSIEGSLKNWVDEKGYLLHKNNETWMDAREQVTLRSYSPRGSRANDIQALWYQQILAGVYFAQFVGDKKSEEKWHAVAEKLKHHFQQDFVVEDVDHLVDRLSENDEQDLKLRPNQLFALDLIGSELTRARATKAVWQHTVYTWGVASLDNRDEFFHPFHLQWENYHKDQAYHNGTVWLWNNGIAMQRMIEAGQTEVAYQLFENMNMFALKRGVVGGLAENSNAYPRAGETWPTLTGTYLQAWSNSEHLRVWYQHFLGIRPDLIKHEVTLAPRVPTALKEFSQSAIIGDGRLVMSYRAESHAKHYSFIFEAFETNVKLDVEGYDVQTIAVKAGDSLSVKVNENAMSVNHTSSSGKVLENLTVSVSEDKLKALSLLRKTMADVTFARPLPLENYRVLTTHFERQ</sequence>
<feature type="chain" id="PRO_5047244622" description="Glycogen debranching enzyme C-terminal domain-containing protein" evidence="1">
    <location>
        <begin position="24"/>
        <end position="780"/>
    </location>
</feature>
<dbReference type="Proteomes" id="UP001157134">
    <property type="component" value="Unassembled WGS sequence"/>
</dbReference>
<evidence type="ECO:0000313" key="3">
    <source>
        <dbReference type="EMBL" id="GLX84153.1"/>
    </source>
</evidence>